<protein>
    <submittedName>
        <fullName evidence="11">Fc receptor-like protein 5</fullName>
    </submittedName>
</protein>
<keyword evidence="4" id="KW-1015">Disulfide bond</keyword>
<dbReference type="GO" id="GO:0007166">
    <property type="term" value="P:cell surface receptor signaling pathway"/>
    <property type="evidence" value="ECO:0007669"/>
    <property type="project" value="TreeGrafter"/>
</dbReference>
<dbReference type="SMART" id="SM00408">
    <property type="entry name" value="IGc2"/>
    <property type="match status" value="3"/>
</dbReference>
<evidence type="ECO:0000256" key="5">
    <source>
        <dbReference type="ARBA" id="ARBA00023180"/>
    </source>
</evidence>
<feature type="coiled-coil region" evidence="7">
    <location>
        <begin position="152"/>
        <end position="179"/>
    </location>
</feature>
<evidence type="ECO:0000313" key="11">
    <source>
        <dbReference type="EMBL" id="TKS93291.1"/>
    </source>
</evidence>
<keyword evidence="9" id="KW-0812">Transmembrane</keyword>
<evidence type="ECO:0000259" key="10">
    <source>
        <dbReference type="PROSITE" id="PS50835"/>
    </source>
</evidence>
<dbReference type="Gene3D" id="2.60.40.10">
    <property type="entry name" value="Immunoglobulins"/>
    <property type="match status" value="4"/>
</dbReference>
<comment type="subcellular location">
    <subcellularLocation>
        <location evidence="1">Membrane</location>
    </subcellularLocation>
</comment>
<feature type="region of interest" description="Disordered" evidence="8">
    <location>
        <begin position="183"/>
        <end position="226"/>
    </location>
</feature>
<evidence type="ECO:0000256" key="1">
    <source>
        <dbReference type="ARBA" id="ARBA00004370"/>
    </source>
</evidence>
<gene>
    <name evidence="11" type="ORF">D9C73_026722</name>
</gene>
<feature type="domain" description="Ig-like" evidence="10">
    <location>
        <begin position="1"/>
        <end position="95"/>
    </location>
</feature>
<dbReference type="PROSITE" id="PS50835">
    <property type="entry name" value="IG_LIKE"/>
    <property type="match status" value="4"/>
</dbReference>
<evidence type="ECO:0000256" key="3">
    <source>
        <dbReference type="ARBA" id="ARBA00023136"/>
    </source>
</evidence>
<dbReference type="SMART" id="SM00406">
    <property type="entry name" value="IGv"/>
    <property type="match status" value="2"/>
</dbReference>
<keyword evidence="3 9" id="KW-0472">Membrane</keyword>
<reference evidence="11 12" key="1">
    <citation type="submission" date="2019-01" db="EMBL/GenBank/DDBJ databases">
        <title>Genome Assembly of Collichthys lucidus.</title>
        <authorList>
            <person name="Cai M."/>
            <person name="Xiao S."/>
        </authorList>
    </citation>
    <scope>NUCLEOTIDE SEQUENCE [LARGE SCALE GENOMIC DNA]</scope>
    <source>
        <strain evidence="11">JT15FE1705JMU</strain>
        <tissue evidence="11">Muscle</tissue>
    </source>
</reference>
<dbReference type="InterPro" id="IPR007110">
    <property type="entry name" value="Ig-like_dom"/>
</dbReference>
<sequence>MHDPPETVLAFAGGDVILPCSFNITDTDDFPTVEWSKEGLQPSVVFLYRDGCETHEMKNPAFEYRTSFINKELQNGNISLRISNVQLSDAGKYKCMRLWKNAPRDITTVELVVARKQKSPLTRKLSDESTMSEPLLLSVRVDRADGDEDGNIERLTREVDDLRSKLREKEEIILQLQNRSPDLYQLGQPTDCNPKSGTLPQNKGPKPGIPRKNSNPGPDLPIARNHPCLRVSPDRSQFFWYESITLSCEDPLNSTGWMVKRKTSKSGVRPCANGWGSKSFSSTCIIENTYPTDSGVYWCESKDREMSNGVNITITGQPVILESPALPVLEGAAVILRCKAETSSFGQRFDFYKDGLCIRSNSTGEMAIHSASKSDEGSYKCSISGGGESLSSWLAVEGRTVILESPALPVLEGAAVTLRCKAEVNSINRRFNFFKNDLCISSNSTGEVTIHSASKADEGFYKCSISGGGESLSSWLAVEGSSSVPVVRLVCHLVVGTPYLLSTILLGIICRDRKRAARLVAERRGSNDVIMEIAV</sequence>
<dbReference type="EMBL" id="CM014101">
    <property type="protein sequence ID" value="TKS93291.1"/>
    <property type="molecule type" value="Genomic_DNA"/>
</dbReference>
<keyword evidence="5" id="KW-0325">Glycoprotein</keyword>
<feature type="compositionally biased region" description="Polar residues" evidence="8">
    <location>
        <begin position="187"/>
        <end position="201"/>
    </location>
</feature>
<feature type="domain" description="Ig-like" evidence="10">
    <location>
        <begin position="318"/>
        <end position="391"/>
    </location>
</feature>
<dbReference type="PANTHER" id="PTHR11481:SF64">
    <property type="entry name" value="FC RECEPTOR-LIKE PROTEIN 4"/>
    <property type="match status" value="1"/>
</dbReference>
<dbReference type="SUPFAM" id="SSF48726">
    <property type="entry name" value="Immunoglobulin"/>
    <property type="match status" value="4"/>
</dbReference>
<dbReference type="GO" id="GO:0009897">
    <property type="term" value="C:external side of plasma membrane"/>
    <property type="evidence" value="ECO:0007669"/>
    <property type="project" value="TreeGrafter"/>
</dbReference>
<feature type="transmembrane region" description="Helical" evidence="9">
    <location>
        <begin position="486"/>
        <end position="509"/>
    </location>
</feature>
<dbReference type="Pfam" id="PF07686">
    <property type="entry name" value="V-set"/>
    <property type="match status" value="1"/>
</dbReference>
<keyword evidence="12" id="KW-1185">Reference proteome</keyword>
<evidence type="ECO:0000256" key="8">
    <source>
        <dbReference type="SAM" id="MobiDB-lite"/>
    </source>
</evidence>
<feature type="domain" description="Ig-like" evidence="10">
    <location>
        <begin position="194"/>
        <end position="315"/>
    </location>
</feature>
<evidence type="ECO:0000256" key="6">
    <source>
        <dbReference type="ARBA" id="ARBA00023319"/>
    </source>
</evidence>
<dbReference type="GO" id="GO:0004888">
    <property type="term" value="F:transmembrane signaling receptor activity"/>
    <property type="evidence" value="ECO:0007669"/>
    <property type="project" value="TreeGrafter"/>
</dbReference>
<dbReference type="GO" id="GO:0050863">
    <property type="term" value="P:regulation of T cell activation"/>
    <property type="evidence" value="ECO:0007669"/>
    <property type="project" value="UniProtKB-ARBA"/>
</dbReference>
<dbReference type="InterPro" id="IPR003598">
    <property type="entry name" value="Ig_sub2"/>
</dbReference>
<evidence type="ECO:0000256" key="7">
    <source>
        <dbReference type="SAM" id="Coils"/>
    </source>
</evidence>
<accession>A0A4U5VY19</accession>
<keyword evidence="7" id="KW-0175">Coiled coil</keyword>
<proteinExistence type="predicted"/>
<dbReference type="InterPro" id="IPR013783">
    <property type="entry name" value="Ig-like_fold"/>
</dbReference>
<dbReference type="PANTHER" id="PTHR11481">
    <property type="entry name" value="IMMUNOGLOBULIN FC RECEPTOR"/>
    <property type="match status" value="1"/>
</dbReference>
<evidence type="ECO:0000256" key="9">
    <source>
        <dbReference type="SAM" id="Phobius"/>
    </source>
</evidence>
<keyword evidence="9" id="KW-1133">Transmembrane helix</keyword>
<dbReference type="FunFam" id="2.60.40.10:FF:000142">
    <property type="entry name" value="V-set domain-containing T-cell activation inhibitor 1"/>
    <property type="match status" value="1"/>
</dbReference>
<dbReference type="InterPro" id="IPR050488">
    <property type="entry name" value="Ig_Fc_receptor"/>
</dbReference>
<feature type="domain" description="Ig-like" evidence="10">
    <location>
        <begin position="399"/>
        <end position="473"/>
    </location>
</feature>
<evidence type="ECO:0000256" key="4">
    <source>
        <dbReference type="ARBA" id="ARBA00023157"/>
    </source>
</evidence>
<evidence type="ECO:0000313" key="12">
    <source>
        <dbReference type="Proteomes" id="UP000298787"/>
    </source>
</evidence>
<keyword evidence="2" id="KW-0732">Signal</keyword>
<dbReference type="InterPro" id="IPR036179">
    <property type="entry name" value="Ig-like_dom_sf"/>
</dbReference>
<dbReference type="GO" id="GO:0006955">
    <property type="term" value="P:immune response"/>
    <property type="evidence" value="ECO:0007669"/>
    <property type="project" value="TreeGrafter"/>
</dbReference>
<dbReference type="GO" id="GO:1903037">
    <property type="term" value="P:regulation of leukocyte cell-cell adhesion"/>
    <property type="evidence" value="ECO:0007669"/>
    <property type="project" value="UniProtKB-ARBA"/>
</dbReference>
<dbReference type="AlphaFoldDB" id="A0A4U5VY19"/>
<keyword evidence="6" id="KW-0393">Immunoglobulin domain</keyword>
<dbReference type="SMART" id="SM00409">
    <property type="entry name" value="IG"/>
    <property type="match status" value="4"/>
</dbReference>
<keyword evidence="11" id="KW-0675">Receptor</keyword>
<dbReference type="Proteomes" id="UP000298787">
    <property type="component" value="Chromosome 24"/>
</dbReference>
<dbReference type="InterPro" id="IPR003599">
    <property type="entry name" value="Ig_sub"/>
</dbReference>
<dbReference type="InterPro" id="IPR013106">
    <property type="entry name" value="Ig_V-set"/>
</dbReference>
<name>A0A4U5VY19_COLLU</name>
<organism evidence="11 12">
    <name type="scientific">Collichthys lucidus</name>
    <name type="common">Big head croaker</name>
    <name type="synonym">Sciaena lucida</name>
    <dbReference type="NCBI Taxonomy" id="240159"/>
    <lineage>
        <taxon>Eukaryota</taxon>
        <taxon>Metazoa</taxon>
        <taxon>Chordata</taxon>
        <taxon>Craniata</taxon>
        <taxon>Vertebrata</taxon>
        <taxon>Euteleostomi</taxon>
        <taxon>Actinopterygii</taxon>
        <taxon>Neopterygii</taxon>
        <taxon>Teleostei</taxon>
        <taxon>Neoteleostei</taxon>
        <taxon>Acanthomorphata</taxon>
        <taxon>Eupercaria</taxon>
        <taxon>Sciaenidae</taxon>
        <taxon>Collichthys</taxon>
    </lineage>
</organism>
<evidence type="ECO:0000256" key="2">
    <source>
        <dbReference type="ARBA" id="ARBA00022729"/>
    </source>
</evidence>